<dbReference type="EMBL" id="JBHSXN010000005">
    <property type="protein sequence ID" value="MFC6955205.1"/>
    <property type="molecule type" value="Genomic_DNA"/>
</dbReference>
<dbReference type="Pfam" id="PF05990">
    <property type="entry name" value="DUF900"/>
    <property type="match status" value="1"/>
</dbReference>
<dbReference type="AlphaFoldDB" id="A0ABD5VLV0"/>
<dbReference type="Proteomes" id="UP001596395">
    <property type="component" value="Unassembled WGS sequence"/>
</dbReference>
<evidence type="ECO:0000313" key="1">
    <source>
        <dbReference type="EMBL" id="MFC6955205.1"/>
    </source>
</evidence>
<organism evidence="1 2">
    <name type="scientific">Halorubellus litoreus</name>
    <dbReference type="NCBI Taxonomy" id="755308"/>
    <lineage>
        <taxon>Archaea</taxon>
        <taxon>Methanobacteriati</taxon>
        <taxon>Methanobacteriota</taxon>
        <taxon>Stenosarchaea group</taxon>
        <taxon>Halobacteria</taxon>
        <taxon>Halobacteriales</taxon>
        <taxon>Halorubellaceae</taxon>
        <taxon>Halorubellus</taxon>
    </lineage>
</organism>
<dbReference type="GO" id="GO:0016787">
    <property type="term" value="F:hydrolase activity"/>
    <property type="evidence" value="ECO:0007669"/>
    <property type="project" value="UniProtKB-KW"/>
</dbReference>
<keyword evidence="2" id="KW-1185">Reference proteome</keyword>
<accession>A0ABD5VLV0</accession>
<dbReference type="Gene3D" id="3.40.50.1820">
    <property type="entry name" value="alpha/beta hydrolase"/>
    <property type="match status" value="1"/>
</dbReference>
<dbReference type="InterPro" id="IPR010297">
    <property type="entry name" value="DUF900_hydrolase"/>
</dbReference>
<comment type="caution">
    <text evidence="1">The sequence shown here is derived from an EMBL/GenBank/DDBJ whole genome shotgun (WGS) entry which is preliminary data.</text>
</comment>
<dbReference type="RefSeq" id="WP_336352139.1">
    <property type="nucleotide sequence ID" value="NZ_JAZAQL010000005.1"/>
</dbReference>
<proteinExistence type="predicted"/>
<reference evidence="1 2" key="1">
    <citation type="journal article" date="2019" name="Int. J. Syst. Evol. Microbiol.">
        <title>The Global Catalogue of Microorganisms (GCM) 10K type strain sequencing project: providing services to taxonomists for standard genome sequencing and annotation.</title>
        <authorList>
            <consortium name="The Broad Institute Genomics Platform"/>
            <consortium name="The Broad Institute Genome Sequencing Center for Infectious Disease"/>
            <person name="Wu L."/>
            <person name="Ma J."/>
        </authorList>
    </citation>
    <scope>NUCLEOTIDE SEQUENCE [LARGE SCALE GENOMIC DNA]</scope>
    <source>
        <strain evidence="1 2">GX26</strain>
    </source>
</reference>
<dbReference type="InterPro" id="IPR029058">
    <property type="entry name" value="AB_hydrolase_fold"/>
</dbReference>
<gene>
    <name evidence="1" type="ORF">ACFQGB_20275</name>
</gene>
<dbReference type="SUPFAM" id="SSF53474">
    <property type="entry name" value="alpha/beta-Hydrolases"/>
    <property type="match status" value="1"/>
</dbReference>
<protein>
    <submittedName>
        <fullName evidence="1">Alpha/beta hydrolase</fullName>
    </submittedName>
</protein>
<name>A0ABD5VLV0_9EURY</name>
<evidence type="ECO:0000313" key="2">
    <source>
        <dbReference type="Proteomes" id="UP001596395"/>
    </source>
</evidence>
<keyword evidence="1" id="KW-0378">Hydrolase</keyword>
<sequence>MGAAATGLLAASGGANAEEAATFPRISTRGHYDITWYGSVYRKDEYTKWEYDTVGSIPGLDGGAPEELLVHVHGWRNESNEAVDGFREAREAYRANGYDQPVVGFTWDSDSTVFGWWDSTEIAEANGLKLAQFVYDYRNENPDTRIRLVCHSLGARVLLRAIEVLDDSDVTDYVDSISLLGGAADNDAVSTGGRYGPHVANAVGQADNFWKDEDDVLNWAYTTAEWDSAVGEEGCEGTQPGNYQDHNVDYVPDHFSYDQPGEGCIGDVVAQW</sequence>